<sequence length="140" mass="16412">MQYKVPQNIDMEDRIIGPLTMPQFFYVLFGGVIIYILFKKLIFTDFAIFFWVLAIPIGLFCFAMAFLKVQDRPFPSFVVAAIHYIRTPRQRAWRHMAPEAKSEIRNPKSETKKDEKFTKKAFDALQAQEVAQTLDRSNEK</sequence>
<dbReference type="Proteomes" id="UP000177481">
    <property type="component" value="Unassembled WGS sequence"/>
</dbReference>
<evidence type="ECO:0000256" key="2">
    <source>
        <dbReference type="SAM" id="Phobius"/>
    </source>
</evidence>
<keyword evidence="2" id="KW-0812">Transmembrane</keyword>
<dbReference type="AlphaFoldDB" id="A0A1F5EAW4"/>
<feature type="transmembrane region" description="Helical" evidence="2">
    <location>
        <begin position="48"/>
        <end position="67"/>
    </location>
</feature>
<comment type="caution">
    <text evidence="3">The sequence shown here is derived from an EMBL/GenBank/DDBJ whole genome shotgun (WGS) entry which is preliminary data.</text>
</comment>
<evidence type="ECO:0000313" key="3">
    <source>
        <dbReference type="EMBL" id="OGD64515.1"/>
    </source>
</evidence>
<dbReference type="Pfam" id="PF12666">
    <property type="entry name" value="PrgI"/>
    <property type="match status" value="1"/>
</dbReference>
<evidence type="ECO:0008006" key="5">
    <source>
        <dbReference type="Google" id="ProtNLM"/>
    </source>
</evidence>
<dbReference type="EMBL" id="MEZX01000002">
    <property type="protein sequence ID" value="OGD64515.1"/>
    <property type="molecule type" value="Genomic_DNA"/>
</dbReference>
<feature type="transmembrane region" description="Helical" evidence="2">
    <location>
        <begin position="24"/>
        <end position="42"/>
    </location>
</feature>
<protein>
    <recommendedName>
        <fullName evidence="5">PrgI family protein</fullName>
    </recommendedName>
</protein>
<evidence type="ECO:0000313" key="4">
    <source>
        <dbReference type="Proteomes" id="UP000177481"/>
    </source>
</evidence>
<feature type="region of interest" description="Disordered" evidence="1">
    <location>
        <begin position="96"/>
        <end position="115"/>
    </location>
</feature>
<name>A0A1F5EAW4_9BACT</name>
<keyword evidence="2" id="KW-0472">Membrane</keyword>
<proteinExistence type="predicted"/>
<dbReference type="InterPro" id="IPR024414">
    <property type="entry name" value="Uncharacterised_PrgI"/>
</dbReference>
<gene>
    <name evidence="3" type="ORF">A3A71_00445</name>
</gene>
<evidence type="ECO:0000256" key="1">
    <source>
        <dbReference type="SAM" id="MobiDB-lite"/>
    </source>
</evidence>
<keyword evidence="2" id="KW-1133">Transmembrane helix</keyword>
<dbReference type="STRING" id="1797471.A3A71_00445"/>
<organism evidence="3 4">
    <name type="scientific">Candidatus Berkelbacteria bacterium RIFCSPLOWO2_01_FULL_50_28</name>
    <dbReference type="NCBI Taxonomy" id="1797471"/>
    <lineage>
        <taxon>Bacteria</taxon>
        <taxon>Candidatus Berkelbacteria</taxon>
    </lineage>
</organism>
<accession>A0A1F5EAW4</accession>
<reference evidence="3 4" key="1">
    <citation type="journal article" date="2016" name="Nat. Commun.">
        <title>Thousands of microbial genomes shed light on interconnected biogeochemical processes in an aquifer system.</title>
        <authorList>
            <person name="Anantharaman K."/>
            <person name="Brown C.T."/>
            <person name="Hug L.A."/>
            <person name="Sharon I."/>
            <person name="Castelle C.J."/>
            <person name="Probst A.J."/>
            <person name="Thomas B.C."/>
            <person name="Singh A."/>
            <person name="Wilkins M.J."/>
            <person name="Karaoz U."/>
            <person name="Brodie E.L."/>
            <person name="Williams K.H."/>
            <person name="Hubbard S.S."/>
            <person name="Banfield J.F."/>
        </authorList>
    </citation>
    <scope>NUCLEOTIDE SEQUENCE [LARGE SCALE GENOMIC DNA]</scope>
</reference>